<feature type="domain" description="NTF2" evidence="5">
    <location>
        <begin position="13"/>
        <end position="155"/>
    </location>
</feature>
<gene>
    <name evidence="6" type="ORF">LIER_04439</name>
</gene>
<dbReference type="InterPro" id="IPR002075">
    <property type="entry name" value="NTF2_dom"/>
</dbReference>
<dbReference type="PROSITE" id="PS50177">
    <property type="entry name" value="NTF2_DOMAIN"/>
    <property type="match status" value="1"/>
</dbReference>
<dbReference type="Proteomes" id="UP001454036">
    <property type="component" value="Unassembled WGS sequence"/>
</dbReference>
<accession>A0AAV3P1L0</accession>
<evidence type="ECO:0000313" key="6">
    <source>
        <dbReference type="EMBL" id="GAA0143853.1"/>
    </source>
</evidence>
<feature type="domain" description="RRM" evidence="4">
    <location>
        <begin position="316"/>
        <end position="391"/>
    </location>
</feature>
<organism evidence="6 7">
    <name type="scientific">Lithospermum erythrorhizon</name>
    <name type="common">Purple gromwell</name>
    <name type="synonym">Lithospermum officinale var. erythrorhizon</name>
    <dbReference type="NCBI Taxonomy" id="34254"/>
    <lineage>
        <taxon>Eukaryota</taxon>
        <taxon>Viridiplantae</taxon>
        <taxon>Streptophyta</taxon>
        <taxon>Embryophyta</taxon>
        <taxon>Tracheophyta</taxon>
        <taxon>Spermatophyta</taxon>
        <taxon>Magnoliopsida</taxon>
        <taxon>eudicotyledons</taxon>
        <taxon>Gunneridae</taxon>
        <taxon>Pentapetalae</taxon>
        <taxon>asterids</taxon>
        <taxon>lamiids</taxon>
        <taxon>Boraginales</taxon>
        <taxon>Boraginaceae</taxon>
        <taxon>Boraginoideae</taxon>
        <taxon>Lithospermeae</taxon>
        <taxon>Lithospermum</taxon>
    </lineage>
</organism>
<keyword evidence="1 2" id="KW-0694">RNA-binding</keyword>
<feature type="compositionally biased region" description="Polar residues" evidence="3">
    <location>
        <begin position="190"/>
        <end position="200"/>
    </location>
</feature>
<evidence type="ECO:0000256" key="1">
    <source>
        <dbReference type="ARBA" id="ARBA00022884"/>
    </source>
</evidence>
<proteinExistence type="predicted"/>
<dbReference type="Pfam" id="PF02136">
    <property type="entry name" value="NTF2"/>
    <property type="match status" value="1"/>
</dbReference>
<evidence type="ECO:0000256" key="2">
    <source>
        <dbReference type="PROSITE-ProRule" id="PRU00176"/>
    </source>
</evidence>
<dbReference type="InterPro" id="IPR018222">
    <property type="entry name" value="Nuclear_transport_factor_2_euk"/>
</dbReference>
<evidence type="ECO:0000313" key="7">
    <source>
        <dbReference type="Proteomes" id="UP001454036"/>
    </source>
</evidence>
<dbReference type="EMBL" id="BAABME010000570">
    <property type="protein sequence ID" value="GAA0143853.1"/>
    <property type="molecule type" value="Genomic_DNA"/>
</dbReference>
<dbReference type="PANTHER" id="PTHR10693">
    <property type="entry name" value="RAS GTPASE-ACTIVATING PROTEIN-BINDING PROTEIN"/>
    <property type="match status" value="1"/>
</dbReference>
<dbReference type="Gene3D" id="3.30.70.330">
    <property type="match status" value="1"/>
</dbReference>
<protein>
    <submittedName>
        <fullName evidence="6">RNA metabolism protein</fullName>
    </submittedName>
</protein>
<dbReference type="CDD" id="cd00780">
    <property type="entry name" value="NTF2"/>
    <property type="match status" value="1"/>
</dbReference>
<evidence type="ECO:0000259" key="5">
    <source>
        <dbReference type="PROSITE" id="PS50177"/>
    </source>
</evidence>
<dbReference type="GO" id="GO:0003729">
    <property type="term" value="F:mRNA binding"/>
    <property type="evidence" value="ECO:0007669"/>
    <property type="project" value="TreeGrafter"/>
</dbReference>
<dbReference type="GO" id="GO:0005829">
    <property type="term" value="C:cytosol"/>
    <property type="evidence" value="ECO:0007669"/>
    <property type="project" value="TreeGrafter"/>
</dbReference>
<keyword evidence="7" id="KW-1185">Reference proteome</keyword>
<dbReference type="PROSITE" id="PS50102">
    <property type="entry name" value="RRM"/>
    <property type="match status" value="1"/>
</dbReference>
<dbReference type="SUPFAM" id="SSF54427">
    <property type="entry name" value="NTF2-like"/>
    <property type="match status" value="1"/>
</dbReference>
<feature type="region of interest" description="Disordered" evidence="3">
    <location>
        <begin position="187"/>
        <end position="206"/>
    </location>
</feature>
<dbReference type="InterPro" id="IPR039539">
    <property type="entry name" value="Ras_GTPase_bind_prot"/>
</dbReference>
<dbReference type="FunFam" id="3.10.450.50:FF:000003">
    <property type="entry name" value="Nuclear transport factor 2 family protein"/>
    <property type="match status" value="1"/>
</dbReference>
<sequence>MEAAAEPVPAQVVANAFVQQYYHILCHSPALVHKFYHDNSKLGRQEDDGSMSITTTMSSPGMGNAPEHGTGTEFASLGESGTEGAINDKILALNYSDHQVEIKSVDAQHSFEGGVHVLVIGYLSREDNPIKNFAQTFFLAPQEIGFFVLNDMFRYVGNTTMPSNRALANAVVAPVTPESNHPLVVENHTSEQSTPSTKDSNGGEVYNPLENGDVPVAVEEEVPVAEVVNKVHDDSNIVVESNAKNGEVPKRSFASMVKDLKETAAVFSAPPPVARKPISKSQNQVNQYSASGNGGQIFNVNTVENGNGQAEEADGCSIYIKGLPMNATPDMLADVFKQFGNIKMDGIQVRSNKGFCFGFVEFELANSVEKAIEASPVIIGTRQVVVEEKKSTNSRGGGGNSRGRYPPGRDSGFRNEGPRGRGNYGGGRGYSRNDYGNRSGNRSGSSYRGDEYQRSDFTSNGGRGNRPAGLANGNTKNMAPRVPATA</sequence>
<feature type="compositionally biased region" description="Polar residues" evidence="3">
    <location>
        <begin position="51"/>
        <end position="61"/>
    </location>
</feature>
<dbReference type="Pfam" id="PF00076">
    <property type="entry name" value="RRM_1"/>
    <property type="match status" value="1"/>
</dbReference>
<name>A0AAV3P1L0_LITER</name>
<reference evidence="6 7" key="1">
    <citation type="submission" date="2024-01" db="EMBL/GenBank/DDBJ databases">
        <title>The complete chloroplast genome sequence of Lithospermum erythrorhizon: insights into the phylogenetic relationship among Boraginaceae species and the maternal lineages of purple gromwells.</title>
        <authorList>
            <person name="Okada T."/>
            <person name="Watanabe K."/>
        </authorList>
    </citation>
    <scope>NUCLEOTIDE SEQUENCE [LARGE SCALE GENOMIC DNA]</scope>
</reference>
<dbReference type="InterPro" id="IPR000504">
    <property type="entry name" value="RRM_dom"/>
</dbReference>
<feature type="region of interest" description="Disordered" evidence="3">
    <location>
        <begin position="43"/>
        <end position="72"/>
    </location>
</feature>
<feature type="region of interest" description="Disordered" evidence="3">
    <location>
        <begin position="388"/>
        <end position="486"/>
    </location>
</feature>
<feature type="compositionally biased region" description="Gly residues" evidence="3">
    <location>
        <begin position="420"/>
        <end position="429"/>
    </location>
</feature>
<dbReference type="PANTHER" id="PTHR10693:SF20">
    <property type="entry name" value="AT27578P"/>
    <property type="match status" value="1"/>
</dbReference>
<dbReference type="GO" id="GO:1990904">
    <property type="term" value="C:ribonucleoprotein complex"/>
    <property type="evidence" value="ECO:0007669"/>
    <property type="project" value="TreeGrafter"/>
</dbReference>
<feature type="compositionally biased region" description="Low complexity" evidence="3">
    <location>
        <begin position="430"/>
        <end position="447"/>
    </location>
</feature>
<dbReference type="Gene3D" id="3.10.450.50">
    <property type="match status" value="1"/>
</dbReference>
<dbReference type="SMART" id="SM00360">
    <property type="entry name" value="RRM"/>
    <property type="match status" value="1"/>
</dbReference>
<dbReference type="CDD" id="cd00590">
    <property type="entry name" value="RRM_SF"/>
    <property type="match status" value="1"/>
</dbReference>
<dbReference type="InterPro" id="IPR035979">
    <property type="entry name" value="RBD_domain_sf"/>
</dbReference>
<dbReference type="InterPro" id="IPR012677">
    <property type="entry name" value="Nucleotide-bd_a/b_plait_sf"/>
</dbReference>
<dbReference type="AlphaFoldDB" id="A0AAV3P1L0"/>
<dbReference type="InterPro" id="IPR032710">
    <property type="entry name" value="NTF2-like_dom_sf"/>
</dbReference>
<dbReference type="SUPFAM" id="SSF54928">
    <property type="entry name" value="RNA-binding domain, RBD"/>
    <property type="match status" value="1"/>
</dbReference>
<comment type="caution">
    <text evidence="6">The sequence shown here is derived from an EMBL/GenBank/DDBJ whole genome shotgun (WGS) entry which is preliminary data.</text>
</comment>
<evidence type="ECO:0000256" key="3">
    <source>
        <dbReference type="SAM" id="MobiDB-lite"/>
    </source>
</evidence>
<evidence type="ECO:0000259" key="4">
    <source>
        <dbReference type="PROSITE" id="PS50102"/>
    </source>
</evidence>